<dbReference type="STRING" id="1048340.SAMN05444487_11858"/>
<name>A0A1H3BYA5_9BACL</name>
<keyword evidence="2" id="KW-1185">Reference proteome</keyword>
<organism evidence="1 2">
    <name type="scientific">Marininema mesophilum</name>
    <dbReference type="NCBI Taxonomy" id="1048340"/>
    <lineage>
        <taxon>Bacteria</taxon>
        <taxon>Bacillati</taxon>
        <taxon>Bacillota</taxon>
        <taxon>Bacilli</taxon>
        <taxon>Bacillales</taxon>
        <taxon>Thermoactinomycetaceae</taxon>
        <taxon>Marininema</taxon>
    </lineage>
</organism>
<dbReference type="EMBL" id="FNNQ01000018">
    <property type="protein sequence ID" value="SDX46179.1"/>
    <property type="molecule type" value="Genomic_DNA"/>
</dbReference>
<evidence type="ECO:0000313" key="1">
    <source>
        <dbReference type="EMBL" id="SDX46179.1"/>
    </source>
</evidence>
<dbReference type="RefSeq" id="WP_281242047.1">
    <property type="nucleotide sequence ID" value="NZ_FNNQ01000018.1"/>
</dbReference>
<proteinExistence type="predicted"/>
<accession>A0A1H3BYA5</accession>
<gene>
    <name evidence="1" type="ORF">SAMN05444487_11858</name>
</gene>
<sequence>MTKVVKSVVVLLLLVATTVSYMEISYNNTQNSVENRQDKPGGT</sequence>
<dbReference type="AlphaFoldDB" id="A0A1H3BYA5"/>
<protein>
    <submittedName>
        <fullName evidence="1">Uncharacterized protein</fullName>
    </submittedName>
</protein>
<reference evidence="1 2" key="1">
    <citation type="submission" date="2016-10" db="EMBL/GenBank/DDBJ databases">
        <authorList>
            <person name="de Groot N.N."/>
        </authorList>
    </citation>
    <scope>NUCLEOTIDE SEQUENCE [LARGE SCALE GENOMIC DNA]</scope>
    <source>
        <strain evidence="1 2">DSM 45610</strain>
    </source>
</reference>
<evidence type="ECO:0000313" key="2">
    <source>
        <dbReference type="Proteomes" id="UP000198534"/>
    </source>
</evidence>
<dbReference type="Proteomes" id="UP000198534">
    <property type="component" value="Unassembled WGS sequence"/>
</dbReference>